<evidence type="ECO:0000256" key="1">
    <source>
        <dbReference type="SAM" id="Coils"/>
    </source>
</evidence>
<evidence type="ECO:0000313" key="4">
    <source>
        <dbReference type="Proteomes" id="UP000005666"/>
    </source>
</evidence>
<protein>
    <recommendedName>
        <fullName evidence="5">Protein FAF1</fullName>
    </recommendedName>
</protein>
<dbReference type="EMBL" id="HE612858">
    <property type="protein sequence ID" value="CCE62600.1"/>
    <property type="molecule type" value="Genomic_DNA"/>
</dbReference>
<keyword evidence="4" id="KW-1185">Reference proteome</keyword>
<dbReference type="AlphaFoldDB" id="G8BQT8"/>
<sequence>MGGSGDEGDYARALEAQRRAFEAQFGSLESMGFDDKTKNIEEEGSGSESDLGNSESDNDLSDESVDSELELESESEAGVEVESVKKEVVRKGPKVIKFQESFRDGQFITPSKKEQKLVRSGKTLTQVKKTELKHAMEELDKNEDSDENEELEKENLENDLQLQQFLRESHLLSSLNSGSSTTEAGSGARQTLQNMDSTHSKDITFQDDMLTGKARARTLEMRLNRLSKINGNAHKIGKLEKVPMQIRKGMVKSHVTKINRFEQEAKDGGIVLAKVKKGQFRKIDATYKKDIERRIGTSIKTKDRQRNSMRKRGLKIQSVGRSTRNGLVISKQEIARINGTDKPKQKHKKGRR</sequence>
<feature type="coiled-coil region" evidence="1">
    <location>
        <begin position="129"/>
        <end position="168"/>
    </location>
</feature>
<keyword evidence="1" id="KW-0175">Coiled coil</keyword>
<name>G8BQT8_TETPH</name>
<dbReference type="HOGENOM" id="CLU_069402_0_0_1"/>
<dbReference type="GeneID" id="11533500"/>
<gene>
    <name evidence="3" type="primary">TPHA0C04490</name>
    <name evidence="3" type="ordered locus">TPHA_0C04490</name>
</gene>
<dbReference type="OrthoDB" id="5556956at2759"/>
<organism evidence="3 4">
    <name type="scientific">Tetrapisispora phaffii (strain ATCC 24235 / CBS 4417 / NBRC 1672 / NRRL Y-8282 / UCD 70-5)</name>
    <name type="common">Yeast</name>
    <name type="synonym">Fabospora phaffii</name>
    <dbReference type="NCBI Taxonomy" id="1071381"/>
    <lineage>
        <taxon>Eukaryota</taxon>
        <taxon>Fungi</taxon>
        <taxon>Dikarya</taxon>
        <taxon>Ascomycota</taxon>
        <taxon>Saccharomycotina</taxon>
        <taxon>Saccharomycetes</taxon>
        <taxon>Saccharomycetales</taxon>
        <taxon>Saccharomycetaceae</taxon>
        <taxon>Tetrapisispora</taxon>
    </lineage>
</organism>
<accession>G8BQT8</accession>
<dbReference type="eggNOG" id="ENOG502QVP1">
    <property type="taxonomic scope" value="Eukaryota"/>
</dbReference>
<dbReference type="GO" id="GO:0005730">
    <property type="term" value="C:nucleolus"/>
    <property type="evidence" value="ECO:0007669"/>
    <property type="project" value="EnsemblFungi"/>
</dbReference>
<dbReference type="KEGG" id="tpf:TPHA_0C04490"/>
<dbReference type="STRING" id="1071381.G8BQT8"/>
<dbReference type="PANTHER" id="PTHR28096">
    <property type="entry name" value="PROTEIN FAF1"/>
    <property type="match status" value="1"/>
</dbReference>
<proteinExistence type="predicted"/>
<dbReference type="RefSeq" id="XP_003685034.1">
    <property type="nucleotide sequence ID" value="XM_003684986.1"/>
</dbReference>
<feature type="region of interest" description="Disordered" evidence="2">
    <location>
        <begin position="25"/>
        <end position="84"/>
    </location>
</feature>
<dbReference type="InterPro" id="IPR053030">
    <property type="entry name" value="Ribosomal_biogenesis_FAF1-like"/>
</dbReference>
<feature type="region of interest" description="Disordered" evidence="2">
    <location>
        <begin position="301"/>
        <end position="352"/>
    </location>
</feature>
<feature type="compositionally biased region" description="Low complexity" evidence="2">
    <location>
        <begin position="174"/>
        <end position="188"/>
    </location>
</feature>
<dbReference type="PANTHER" id="PTHR28096:SF1">
    <property type="entry name" value="PROTEIN FAF1"/>
    <property type="match status" value="1"/>
</dbReference>
<evidence type="ECO:0008006" key="5">
    <source>
        <dbReference type="Google" id="ProtNLM"/>
    </source>
</evidence>
<feature type="compositionally biased region" description="Acidic residues" evidence="2">
    <location>
        <begin position="56"/>
        <end position="79"/>
    </location>
</feature>
<evidence type="ECO:0000313" key="3">
    <source>
        <dbReference type="EMBL" id="CCE62600.1"/>
    </source>
</evidence>
<feature type="region of interest" description="Disordered" evidence="2">
    <location>
        <begin position="174"/>
        <end position="193"/>
    </location>
</feature>
<reference evidence="3 4" key="1">
    <citation type="journal article" date="2011" name="Proc. Natl. Acad. Sci. U.S.A.">
        <title>Evolutionary erosion of yeast sex chromosomes by mating-type switching accidents.</title>
        <authorList>
            <person name="Gordon J.L."/>
            <person name="Armisen D."/>
            <person name="Proux-Wera E."/>
            <person name="Oheigeartaigh S.S."/>
            <person name="Byrne K.P."/>
            <person name="Wolfe K.H."/>
        </authorList>
    </citation>
    <scope>NUCLEOTIDE SEQUENCE [LARGE SCALE GENOMIC DNA]</scope>
    <source>
        <strain evidence="4">ATCC 24235 / CBS 4417 / NBRC 1672 / NRRL Y-8282 / UCD 70-5</strain>
    </source>
</reference>
<feature type="compositionally biased region" description="Low complexity" evidence="2">
    <location>
        <begin position="46"/>
        <end position="55"/>
    </location>
</feature>
<evidence type="ECO:0000256" key="2">
    <source>
        <dbReference type="SAM" id="MobiDB-lite"/>
    </source>
</evidence>
<dbReference type="OMA" id="FEAQFKP"/>
<dbReference type="Proteomes" id="UP000005666">
    <property type="component" value="Chromosome 3"/>
</dbReference>
<dbReference type="GO" id="GO:0000462">
    <property type="term" value="P:maturation of SSU-rRNA from tricistronic rRNA transcript (SSU-rRNA, 5.8S rRNA, LSU-rRNA)"/>
    <property type="evidence" value="ECO:0007669"/>
    <property type="project" value="EnsemblFungi"/>
</dbReference>